<keyword evidence="6" id="KW-0832">Ubl conjugation</keyword>
<reference evidence="12" key="1">
    <citation type="submission" date="2021-01" db="EMBL/GenBank/DDBJ databases">
        <authorList>
            <person name="Eckstrom K.M.E."/>
        </authorList>
    </citation>
    <scope>NUCLEOTIDE SEQUENCE</scope>
    <source>
        <strain evidence="12">UVCC 0001</strain>
    </source>
</reference>
<keyword evidence="9" id="KW-0539">Nucleus</keyword>
<dbReference type="PANTHER" id="PTHR31169:SF23">
    <property type="entry name" value="OS03G0572250 PROTEIN"/>
    <property type="match status" value="1"/>
</dbReference>
<keyword evidence="8" id="KW-0804">Transcription</keyword>
<dbReference type="GO" id="GO:0005634">
    <property type="term" value="C:nucleus"/>
    <property type="evidence" value="ECO:0007669"/>
    <property type="project" value="UniProtKB-SubCell"/>
</dbReference>
<feature type="region of interest" description="Disordered" evidence="10">
    <location>
        <begin position="297"/>
        <end position="333"/>
    </location>
</feature>
<proteinExistence type="predicted"/>
<protein>
    <recommendedName>
        <fullName evidence="11">Zinc-finger domain-containing protein</fullName>
    </recommendedName>
</protein>
<dbReference type="Pfam" id="PF10497">
    <property type="entry name" value="zf-4CXXC_R1"/>
    <property type="match status" value="1"/>
</dbReference>
<evidence type="ECO:0000313" key="12">
    <source>
        <dbReference type="EMBL" id="KAK2079752.1"/>
    </source>
</evidence>
<evidence type="ECO:0000256" key="9">
    <source>
        <dbReference type="ARBA" id="ARBA00023242"/>
    </source>
</evidence>
<evidence type="ECO:0000256" key="1">
    <source>
        <dbReference type="ARBA" id="ARBA00004123"/>
    </source>
</evidence>
<keyword evidence="7" id="KW-0805">Transcription regulation</keyword>
<evidence type="ECO:0000259" key="11">
    <source>
        <dbReference type="Pfam" id="PF10497"/>
    </source>
</evidence>
<comment type="caution">
    <text evidence="12">The sequence shown here is derived from an EMBL/GenBank/DDBJ whole genome shotgun (WGS) entry which is preliminary data.</text>
</comment>
<dbReference type="InterPro" id="IPR040221">
    <property type="entry name" value="CDCA7/CDA7L"/>
</dbReference>
<dbReference type="GO" id="GO:0005737">
    <property type="term" value="C:cytoplasm"/>
    <property type="evidence" value="ECO:0007669"/>
    <property type="project" value="UniProtKB-SubCell"/>
</dbReference>
<evidence type="ECO:0000256" key="2">
    <source>
        <dbReference type="ARBA" id="ARBA00004496"/>
    </source>
</evidence>
<feature type="domain" description="Zinc-finger" evidence="11">
    <location>
        <begin position="87"/>
        <end position="189"/>
    </location>
</feature>
<evidence type="ECO:0000256" key="6">
    <source>
        <dbReference type="ARBA" id="ARBA00022843"/>
    </source>
</evidence>
<feature type="compositionally biased region" description="Polar residues" evidence="10">
    <location>
        <begin position="313"/>
        <end position="322"/>
    </location>
</feature>
<evidence type="ECO:0000256" key="7">
    <source>
        <dbReference type="ARBA" id="ARBA00023015"/>
    </source>
</evidence>
<evidence type="ECO:0000256" key="4">
    <source>
        <dbReference type="ARBA" id="ARBA00022499"/>
    </source>
</evidence>
<keyword evidence="5" id="KW-0597">Phosphoprotein</keyword>
<dbReference type="EMBL" id="JASFZW010000002">
    <property type="protein sequence ID" value="KAK2079752.1"/>
    <property type="molecule type" value="Genomic_DNA"/>
</dbReference>
<dbReference type="GO" id="GO:0006355">
    <property type="term" value="P:regulation of DNA-templated transcription"/>
    <property type="evidence" value="ECO:0007669"/>
    <property type="project" value="InterPro"/>
</dbReference>
<sequence>MDLQVGGSDRGLEGIDMEQLLDARRRIGAGLAELRAQQRQAPPAQRESYSLEHVQRLTMFAPRRPYTRARDGRLCSRVHPQPCTYGCRTCHFCRQRTVEPKTACAACEGRNNFYGGPGRGYWCGSCLWLRVGENADEARARPDWLCPACRDICNCSGANCQRLKRGWFPTNQLAHEATAMGYPSVAHYLILTHVGEQVAAAPMGPGAAAARPAGPPAGAVDGPLQTSRTKRQRLLELAPTRRQALRDAATPLLAALHTNITRELQRFRQMDASAALLEGGGSRGGSTPSRDLFAQSRLQSTPSARSAPLGSGRQASEGSNDIANGAQREGAIPGLEDDDELRRLYADMHGACQTRLGAVLDAAAQMLADPVDFDKRLPRPSNSSLFSPDGLRRALGLLHYLACLLPQEAVAQRVLPFFRHSCEVGCFAGLWQVFHSLALMAEDLAQGVAIAEGMLDEEALPAQGLTVGAWTCDLSRTQVQLFSELTSLQAATQEILQFAMGEAAQLAKTRLGLCAGALLSNRWLTSLLAPGARLHKSVRVQALSTLCLVLDATSDAIRAGQLAELGGEARTAALAAQERLSDALVRSALPALEGLLAIDFPLRRINARGSDAGAEVSAPAESERVETLARCLAFLLESRRLSWQDVEVCAMQPHAPPIFWRLAGRSYRHLASFLLSQVAQRAPGATEHAPGAMLSLLRAWLLSFCEGAGRLGPWFSTAILRSLPGAAQFFRAVDDAALEALRTDAGPRLREGVLQPALLAIAQDRAGLLGKLVANLDKVRSILTARIKEISATAFDPGVAAGRYATLTWPAVQAVAGALAPPSLRADPGSARLHASLLGRLATWLAEACASFVRARPMALARANQQDLSEDRERDLRRALTEESVVAELRSFWALLAAGRGAARGGGRLAGFAGEDAAALSGPELRAAWMLVGSCLELGHGAADPAVQALFRELAASLAVSDEPSVSPIALDILSTFCVRGLRRATIAHASTLRIALNSLLLAQAILTEQGLWPEHAAHLGIWAVARPLLAALGPSETPAREASLVQAAAYQALRALLRQRPRALRNADGNVAADTPLRVFWEAVAAAALRHVGDCLPAAHVAACQAKLAKRKQLTDQLVPLAPATVRSSNEASNQLLSLLPRPHSLDALEELYAKHALPVSGGLSGNAAVSPAADGQWVRARAGIEFLEAAVEAAIMLHAAKGSCEADQDATEQPPRSAWLASSPGFLAFPAAHYLIAGAGVAGRPLASAYLSYRARLESCEEGRELLAGFALRRAKQPTSGEATSGQTSGECVDVSGVSTPQSSANWRPGVTIGRLTGELTAPPSLKGDGRTLLVLCLQPPQGDSCRCLVRQRDLVTRALDSLGGGAAWQHTRISLGPVQAFKVVNGVKTYLTLPDSQLQAESQGPGRFTSPASLATTGLSVLESQTPGTAAGSAPRGSTTDRLKLALALLARLGVAKESRASLIKAVQQRCKDWRSWSEDRLLEEVQAEVRRAR</sequence>
<evidence type="ECO:0000313" key="13">
    <source>
        <dbReference type="Proteomes" id="UP001255856"/>
    </source>
</evidence>
<dbReference type="Proteomes" id="UP001255856">
    <property type="component" value="Unassembled WGS sequence"/>
</dbReference>
<name>A0AAD9IP32_PROWI</name>
<organism evidence="12 13">
    <name type="scientific">Prototheca wickerhamii</name>
    <dbReference type="NCBI Taxonomy" id="3111"/>
    <lineage>
        <taxon>Eukaryota</taxon>
        <taxon>Viridiplantae</taxon>
        <taxon>Chlorophyta</taxon>
        <taxon>core chlorophytes</taxon>
        <taxon>Trebouxiophyceae</taxon>
        <taxon>Chlorellales</taxon>
        <taxon>Chlorellaceae</taxon>
        <taxon>Prototheca</taxon>
    </lineage>
</organism>
<evidence type="ECO:0000256" key="3">
    <source>
        <dbReference type="ARBA" id="ARBA00022490"/>
    </source>
</evidence>
<evidence type="ECO:0000256" key="10">
    <source>
        <dbReference type="SAM" id="MobiDB-lite"/>
    </source>
</evidence>
<keyword evidence="4" id="KW-1017">Isopeptide bond</keyword>
<dbReference type="PANTHER" id="PTHR31169">
    <property type="entry name" value="OS05G0300700 PROTEIN"/>
    <property type="match status" value="1"/>
</dbReference>
<feature type="region of interest" description="Disordered" evidence="10">
    <location>
        <begin position="205"/>
        <end position="228"/>
    </location>
</feature>
<comment type="subcellular location">
    <subcellularLocation>
        <location evidence="2">Cytoplasm</location>
    </subcellularLocation>
    <subcellularLocation>
        <location evidence="1">Nucleus</location>
    </subcellularLocation>
</comment>
<evidence type="ECO:0000256" key="5">
    <source>
        <dbReference type="ARBA" id="ARBA00022553"/>
    </source>
</evidence>
<gene>
    <name evidence="12" type="ORF">QBZ16_002147</name>
</gene>
<accession>A0AAD9IP32</accession>
<dbReference type="InterPro" id="IPR018866">
    <property type="entry name" value="Znf-4CXXC_R1"/>
</dbReference>
<feature type="compositionally biased region" description="Low complexity" evidence="10">
    <location>
        <begin position="205"/>
        <end position="219"/>
    </location>
</feature>
<evidence type="ECO:0000256" key="8">
    <source>
        <dbReference type="ARBA" id="ARBA00023163"/>
    </source>
</evidence>
<keyword evidence="13" id="KW-1185">Reference proteome</keyword>
<keyword evidence="3" id="KW-0963">Cytoplasm</keyword>